<organism evidence="2 3">
    <name type="scientific">Microvirga terricola</name>
    <dbReference type="NCBI Taxonomy" id="2719797"/>
    <lineage>
        <taxon>Bacteria</taxon>
        <taxon>Pseudomonadati</taxon>
        <taxon>Pseudomonadota</taxon>
        <taxon>Alphaproteobacteria</taxon>
        <taxon>Hyphomicrobiales</taxon>
        <taxon>Methylobacteriaceae</taxon>
        <taxon>Microvirga</taxon>
    </lineage>
</organism>
<name>A0ABX0VBW0_9HYPH</name>
<reference evidence="2 3" key="1">
    <citation type="submission" date="2020-03" db="EMBL/GenBank/DDBJ databases">
        <title>The genome sequence of Microvirga sp. c23x22.</title>
        <authorList>
            <person name="Zhang X."/>
        </authorList>
    </citation>
    <scope>NUCLEOTIDE SEQUENCE [LARGE SCALE GENOMIC DNA]</scope>
    <source>
        <strain evidence="3">c23x22</strain>
    </source>
</reference>
<gene>
    <name evidence="2" type="ORF">HB375_09615</name>
</gene>
<dbReference type="RefSeq" id="WP_167672778.1">
    <property type="nucleotide sequence ID" value="NZ_JAATJS010000003.1"/>
</dbReference>
<feature type="region of interest" description="Disordered" evidence="1">
    <location>
        <begin position="81"/>
        <end position="109"/>
    </location>
</feature>
<sequence>MFSILRFIAIVGAIFYYSPVRQTGDGAAAFDSLLGWTKSAQDAKAAAPTPETAARLEDMWQALPESAKQAVIGKILTASGATAEAKPTDTLQATDRHPAWRGDANKPRS</sequence>
<evidence type="ECO:0000313" key="2">
    <source>
        <dbReference type="EMBL" id="NIX76871.1"/>
    </source>
</evidence>
<accession>A0ABX0VBW0</accession>
<protein>
    <submittedName>
        <fullName evidence="2">Uncharacterized protein</fullName>
    </submittedName>
</protein>
<comment type="caution">
    <text evidence="2">The sequence shown here is derived from an EMBL/GenBank/DDBJ whole genome shotgun (WGS) entry which is preliminary data.</text>
</comment>
<evidence type="ECO:0000313" key="3">
    <source>
        <dbReference type="Proteomes" id="UP000707352"/>
    </source>
</evidence>
<dbReference type="EMBL" id="JAATJS010000003">
    <property type="protein sequence ID" value="NIX76871.1"/>
    <property type="molecule type" value="Genomic_DNA"/>
</dbReference>
<proteinExistence type="predicted"/>
<dbReference type="Proteomes" id="UP000707352">
    <property type="component" value="Unassembled WGS sequence"/>
</dbReference>
<keyword evidence="3" id="KW-1185">Reference proteome</keyword>
<feature type="compositionally biased region" description="Basic and acidic residues" evidence="1">
    <location>
        <begin position="94"/>
        <end position="109"/>
    </location>
</feature>
<evidence type="ECO:0000256" key="1">
    <source>
        <dbReference type="SAM" id="MobiDB-lite"/>
    </source>
</evidence>